<dbReference type="GO" id="GO:0043190">
    <property type="term" value="C:ATP-binding cassette (ABC) transporter complex"/>
    <property type="evidence" value="ECO:0007669"/>
    <property type="project" value="InterPro"/>
</dbReference>
<organism evidence="3 4">
    <name type="scientific">Phytoactinopolyspora mesophila</name>
    <dbReference type="NCBI Taxonomy" id="2650750"/>
    <lineage>
        <taxon>Bacteria</taxon>
        <taxon>Bacillati</taxon>
        <taxon>Actinomycetota</taxon>
        <taxon>Actinomycetes</taxon>
        <taxon>Jiangellales</taxon>
        <taxon>Jiangellaceae</taxon>
        <taxon>Phytoactinopolyspora</taxon>
    </lineage>
</organism>
<dbReference type="SUPFAM" id="SSF53850">
    <property type="entry name" value="Periplasmic binding protein-like II"/>
    <property type="match status" value="1"/>
</dbReference>
<accession>A0A7K3M1W0</accession>
<dbReference type="RefSeq" id="WP_162449892.1">
    <property type="nucleotide sequence ID" value="NZ_WLZY01000002.1"/>
</dbReference>
<gene>
    <name evidence="3" type="ORF">F7O44_09130</name>
</gene>
<evidence type="ECO:0000259" key="2">
    <source>
        <dbReference type="Pfam" id="PF04069"/>
    </source>
</evidence>
<proteinExistence type="predicted"/>
<dbReference type="AlphaFoldDB" id="A0A7K3M1W0"/>
<protein>
    <submittedName>
        <fullName evidence="3">Glycine/betaine ABC transporter substrate-binding protein</fullName>
    </submittedName>
</protein>
<dbReference type="Gene3D" id="3.40.190.120">
    <property type="entry name" value="Osmoprotection protein (prox), domain 2"/>
    <property type="match status" value="1"/>
</dbReference>
<name>A0A7K3M1W0_9ACTN</name>
<sequence>MYYWKRIAASAAVVALALAACNGDDADVAVGDDIEEELGDLTITVGSKEFTEQRILGQIAIVALEAAGADVRDETGIEGTPAVRSALETGEIDLYWEYTGTGWSAILGHEIAEAPTDTQELYEAVREEDAENGIIWFDPAPVNNTYAIASAPGVASGLGVSTLSDYADLVRDNPEEASLCAAAEFLVRDDGLPGMEETYDFEMPSGQVEEMELGIIHTRLPQSDPCNFGEVFATDGQIITNELEVLEDDQGAFPPYNLAVTVREDVYDEAGEALEELFNPITAALTDELLREMNARSADDPGFEDEIAEEFLRDHGFID</sequence>
<dbReference type="InterPro" id="IPR007210">
    <property type="entry name" value="ABC_Gly_betaine_transp_sub-bd"/>
</dbReference>
<evidence type="ECO:0000256" key="1">
    <source>
        <dbReference type="SAM" id="SignalP"/>
    </source>
</evidence>
<feature type="signal peptide" evidence="1">
    <location>
        <begin position="1"/>
        <end position="19"/>
    </location>
</feature>
<reference evidence="3 4" key="1">
    <citation type="submission" date="2019-11" db="EMBL/GenBank/DDBJ databases">
        <authorList>
            <person name="Li X.-J."/>
            <person name="Feng X.-M."/>
        </authorList>
    </citation>
    <scope>NUCLEOTIDE SEQUENCE [LARGE SCALE GENOMIC DNA]</scope>
    <source>
        <strain evidence="3 4">XMNu-373</strain>
    </source>
</reference>
<keyword evidence="1" id="KW-0732">Signal</keyword>
<dbReference type="PROSITE" id="PS51257">
    <property type="entry name" value="PROKAR_LIPOPROTEIN"/>
    <property type="match status" value="1"/>
</dbReference>
<evidence type="ECO:0000313" key="3">
    <source>
        <dbReference type="EMBL" id="NDL57230.1"/>
    </source>
</evidence>
<dbReference type="GO" id="GO:0022857">
    <property type="term" value="F:transmembrane transporter activity"/>
    <property type="evidence" value="ECO:0007669"/>
    <property type="project" value="InterPro"/>
</dbReference>
<feature type="chain" id="PRO_5039043475" evidence="1">
    <location>
        <begin position="20"/>
        <end position="319"/>
    </location>
</feature>
<evidence type="ECO:0000313" key="4">
    <source>
        <dbReference type="Proteomes" id="UP000460435"/>
    </source>
</evidence>
<feature type="domain" description="ABC-type glycine betaine transport system substrate-binding" evidence="2">
    <location>
        <begin position="42"/>
        <end position="313"/>
    </location>
</feature>
<dbReference type="EMBL" id="WLZY01000002">
    <property type="protein sequence ID" value="NDL57230.1"/>
    <property type="molecule type" value="Genomic_DNA"/>
</dbReference>
<keyword evidence="4" id="KW-1185">Reference proteome</keyword>
<comment type="caution">
    <text evidence="3">The sequence shown here is derived from an EMBL/GenBank/DDBJ whole genome shotgun (WGS) entry which is preliminary data.</text>
</comment>
<dbReference type="Gene3D" id="3.40.190.10">
    <property type="entry name" value="Periplasmic binding protein-like II"/>
    <property type="match status" value="1"/>
</dbReference>
<dbReference type="Proteomes" id="UP000460435">
    <property type="component" value="Unassembled WGS sequence"/>
</dbReference>
<dbReference type="Pfam" id="PF04069">
    <property type="entry name" value="OpuAC"/>
    <property type="match status" value="1"/>
</dbReference>